<sequence length="424" mass="47548">MLLKATIAGDVAGLFFPQPAELGLRVEATVSPRVERKMVYAGGNSTSFQQARKDLQNLADLEIKTERVRRATTRNGRDRLALMRLLEQAFLDKPIPEQLRGGPADQEVPPIAVVMCDGGRYQRFDRGEAKPDSGSFWRESRIACLLSMTAASYGNDPQSALPDFLKDVSIAKKLAEIGQVPGDNSILPKEANREQELPWERGEMLSKEIVASSRNWKEFGSQVASQAWYRGFGKATHKVFVSDGSSAIEELQTSWFSDYTSVLDIMHALSYSLAAARAIHSDRESAWQCYQQFATWIWRGEVDRVIASLAEHQQELGVPPSGASESDPKEIVRRSHVYYSNHRGRMNYPLYRRNGYPLTSSIMESTVKQVSRRVKGTEKFWSSEGGEAVLQLRGDYLSDSEPMNAHWQQAIANTDGFRAYRVSA</sequence>
<reference evidence="1 2" key="1">
    <citation type="submission" date="2019-02" db="EMBL/GenBank/DDBJ databases">
        <title>Deep-cultivation of Planctomycetes and their phenomic and genomic characterization uncovers novel biology.</title>
        <authorList>
            <person name="Wiegand S."/>
            <person name="Jogler M."/>
            <person name="Boedeker C."/>
            <person name="Pinto D."/>
            <person name="Vollmers J."/>
            <person name="Rivas-Marin E."/>
            <person name="Kohn T."/>
            <person name="Peeters S.H."/>
            <person name="Heuer A."/>
            <person name="Rast P."/>
            <person name="Oberbeckmann S."/>
            <person name="Bunk B."/>
            <person name="Jeske O."/>
            <person name="Meyerdierks A."/>
            <person name="Storesund J.E."/>
            <person name="Kallscheuer N."/>
            <person name="Luecker S."/>
            <person name="Lage O.M."/>
            <person name="Pohl T."/>
            <person name="Merkel B.J."/>
            <person name="Hornburger P."/>
            <person name="Mueller R.-W."/>
            <person name="Bruemmer F."/>
            <person name="Labrenz M."/>
            <person name="Spormann A.M."/>
            <person name="Op Den Camp H."/>
            <person name="Overmann J."/>
            <person name="Amann R."/>
            <person name="Jetten M.S.M."/>
            <person name="Mascher T."/>
            <person name="Medema M.H."/>
            <person name="Devos D.P."/>
            <person name="Kaster A.-K."/>
            <person name="Ovreas L."/>
            <person name="Rohde M."/>
            <person name="Galperin M.Y."/>
            <person name="Jogler C."/>
        </authorList>
    </citation>
    <scope>NUCLEOTIDE SEQUENCE [LARGE SCALE GENOMIC DNA]</scope>
    <source>
        <strain evidence="1 2">Q31b</strain>
    </source>
</reference>
<keyword evidence="2" id="KW-1185">Reference proteome</keyword>
<accession>A0A5C6DXQ1</accession>
<protein>
    <submittedName>
        <fullName evidence="1">Uncharacterized protein</fullName>
    </submittedName>
</protein>
<gene>
    <name evidence="1" type="ORF">Q31b_31410</name>
</gene>
<proteinExistence type="predicted"/>
<comment type="caution">
    <text evidence="1">The sequence shown here is derived from an EMBL/GenBank/DDBJ whole genome shotgun (WGS) entry which is preliminary data.</text>
</comment>
<name>A0A5C6DXQ1_9BACT</name>
<dbReference type="AlphaFoldDB" id="A0A5C6DXQ1"/>
<organism evidence="1 2">
    <name type="scientific">Novipirellula aureliae</name>
    <dbReference type="NCBI Taxonomy" id="2527966"/>
    <lineage>
        <taxon>Bacteria</taxon>
        <taxon>Pseudomonadati</taxon>
        <taxon>Planctomycetota</taxon>
        <taxon>Planctomycetia</taxon>
        <taxon>Pirellulales</taxon>
        <taxon>Pirellulaceae</taxon>
        <taxon>Novipirellula</taxon>
    </lineage>
</organism>
<dbReference type="RefSeq" id="WP_231617593.1">
    <property type="nucleotide sequence ID" value="NZ_SJPY01000005.1"/>
</dbReference>
<dbReference type="Proteomes" id="UP000315471">
    <property type="component" value="Unassembled WGS sequence"/>
</dbReference>
<dbReference type="EMBL" id="SJPY01000005">
    <property type="protein sequence ID" value="TWU39826.1"/>
    <property type="molecule type" value="Genomic_DNA"/>
</dbReference>
<evidence type="ECO:0000313" key="2">
    <source>
        <dbReference type="Proteomes" id="UP000315471"/>
    </source>
</evidence>
<evidence type="ECO:0000313" key="1">
    <source>
        <dbReference type="EMBL" id="TWU39826.1"/>
    </source>
</evidence>